<protein>
    <submittedName>
        <fullName evidence="2">Uncharacterized protein</fullName>
    </submittedName>
</protein>
<sequence length="87" mass="9714">MFLSVTQIVVALSGAQMHLTVGHELHGPSKLKRRVDSEALQREGRSRNGDPGTTVIGTRRINTASALDRRGQKRHRRSQDKDQDVEV</sequence>
<dbReference type="AlphaFoldDB" id="A0A067TEP8"/>
<dbReference type="HOGENOM" id="CLU_2483543_0_0_1"/>
<dbReference type="EMBL" id="KL142375">
    <property type="protein sequence ID" value="KDR78364.1"/>
    <property type="molecule type" value="Genomic_DNA"/>
</dbReference>
<reference evidence="3" key="1">
    <citation type="journal article" date="2014" name="Proc. Natl. Acad. Sci. U.S.A.">
        <title>Extensive sampling of basidiomycete genomes demonstrates inadequacy of the white-rot/brown-rot paradigm for wood decay fungi.</title>
        <authorList>
            <person name="Riley R."/>
            <person name="Salamov A.A."/>
            <person name="Brown D.W."/>
            <person name="Nagy L.G."/>
            <person name="Floudas D."/>
            <person name="Held B.W."/>
            <person name="Levasseur A."/>
            <person name="Lombard V."/>
            <person name="Morin E."/>
            <person name="Otillar R."/>
            <person name="Lindquist E.A."/>
            <person name="Sun H."/>
            <person name="LaButti K.M."/>
            <person name="Schmutz J."/>
            <person name="Jabbour D."/>
            <person name="Luo H."/>
            <person name="Baker S.E."/>
            <person name="Pisabarro A.G."/>
            <person name="Walton J.D."/>
            <person name="Blanchette R.A."/>
            <person name="Henrissat B."/>
            <person name="Martin F."/>
            <person name="Cullen D."/>
            <person name="Hibbett D.S."/>
            <person name="Grigoriev I.V."/>
        </authorList>
    </citation>
    <scope>NUCLEOTIDE SEQUENCE [LARGE SCALE GENOMIC DNA]</scope>
    <source>
        <strain evidence="3">CBS 339.88</strain>
    </source>
</reference>
<evidence type="ECO:0000313" key="3">
    <source>
        <dbReference type="Proteomes" id="UP000027222"/>
    </source>
</evidence>
<gene>
    <name evidence="2" type="ORF">GALMADRAFT_1315871</name>
</gene>
<organism evidence="2 3">
    <name type="scientific">Galerina marginata (strain CBS 339.88)</name>
    <dbReference type="NCBI Taxonomy" id="685588"/>
    <lineage>
        <taxon>Eukaryota</taxon>
        <taxon>Fungi</taxon>
        <taxon>Dikarya</taxon>
        <taxon>Basidiomycota</taxon>
        <taxon>Agaricomycotina</taxon>
        <taxon>Agaricomycetes</taxon>
        <taxon>Agaricomycetidae</taxon>
        <taxon>Agaricales</taxon>
        <taxon>Agaricineae</taxon>
        <taxon>Strophariaceae</taxon>
        <taxon>Galerina</taxon>
    </lineage>
</organism>
<accession>A0A067TEP8</accession>
<feature type="region of interest" description="Disordered" evidence="1">
    <location>
        <begin position="30"/>
        <end position="87"/>
    </location>
</feature>
<proteinExistence type="predicted"/>
<feature type="compositionally biased region" description="Basic and acidic residues" evidence="1">
    <location>
        <begin position="34"/>
        <end position="48"/>
    </location>
</feature>
<evidence type="ECO:0000256" key="1">
    <source>
        <dbReference type="SAM" id="MobiDB-lite"/>
    </source>
</evidence>
<dbReference type="Proteomes" id="UP000027222">
    <property type="component" value="Unassembled WGS sequence"/>
</dbReference>
<name>A0A067TEP8_GALM3</name>
<evidence type="ECO:0000313" key="2">
    <source>
        <dbReference type="EMBL" id="KDR78364.1"/>
    </source>
</evidence>
<keyword evidence="3" id="KW-1185">Reference proteome</keyword>